<dbReference type="OrthoDB" id="5297383at2759"/>
<sequence length="326" mass="35979">MHSTTHLLSLLSLLAVPSLASTTYGCWSDQSVKFHKDCMIAVSALVLSQTGHDDNAWIPPYFINYAWGNCNARIRGSDNGNVVPAINLLASFEQLGSRCQNGFFYYDGGWIDAELNGHAGFKREAASPERVDEAKVTWNTTEWVPHYNSKKPNWFPFNEEKEDKDDHPRLNSTRLTKRDQIAQYSNSAGTWTLLRTASVVIGYPPQYYTLVGSMISETGYLIDDAISYTGNDVWVTGVDAPNGSTVNTIGLALQLSTEQFPNWAALFNNFGDRGYVAKQLLSSAATDYYASKFTGAIYHIQDRYGNVVFSVMINGVTGNVGGFPSG</sequence>
<organism evidence="2 3">
    <name type="scientific">Dactylellina haptotyla (strain CBS 200.50)</name>
    <name type="common">Nematode-trapping fungus</name>
    <name type="synonym">Monacrosporium haptotylum</name>
    <dbReference type="NCBI Taxonomy" id="1284197"/>
    <lineage>
        <taxon>Eukaryota</taxon>
        <taxon>Fungi</taxon>
        <taxon>Dikarya</taxon>
        <taxon>Ascomycota</taxon>
        <taxon>Pezizomycotina</taxon>
        <taxon>Orbiliomycetes</taxon>
        <taxon>Orbiliales</taxon>
        <taxon>Orbiliaceae</taxon>
        <taxon>Dactylellina</taxon>
    </lineage>
</organism>
<evidence type="ECO:0000313" key="3">
    <source>
        <dbReference type="Proteomes" id="UP000015100"/>
    </source>
</evidence>
<dbReference type="HOGENOM" id="CLU_983446_0_0_1"/>
<feature type="chain" id="PRO_5004561643" evidence="1">
    <location>
        <begin position="21"/>
        <end position="326"/>
    </location>
</feature>
<dbReference type="EMBL" id="AQGS01000104">
    <property type="protein sequence ID" value="EPS42682.1"/>
    <property type="molecule type" value="Genomic_DNA"/>
</dbReference>
<name>S8C4N5_DACHA</name>
<keyword evidence="1" id="KW-0732">Signal</keyword>
<comment type="caution">
    <text evidence="2">The sequence shown here is derived from an EMBL/GenBank/DDBJ whole genome shotgun (WGS) entry which is preliminary data.</text>
</comment>
<evidence type="ECO:0000313" key="2">
    <source>
        <dbReference type="EMBL" id="EPS42682.1"/>
    </source>
</evidence>
<dbReference type="AlphaFoldDB" id="S8C4N5"/>
<reference evidence="3" key="2">
    <citation type="submission" date="2013-04" db="EMBL/GenBank/DDBJ databases">
        <title>Genomic mechanisms accounting for the adaptation to parasitism in nematode-trapping fungi.</title>
        <authorList>
            <person name="Ahren D.G."/>
        </authorList>
    </citation>
    <scope>NUCLEOTIDE SEQUENCE [LARGE SCALE GENOMIC DNA]</scope>
    <source>
        <strain evidence="3">CBS 200.50</strain>
    </source>
</reference>
<dbReference type="Proteomes" id="UP000015100">
    <property type="component" value="Unassembled WGS sequence"/>
</dbReference>
<accession>S8C4N5</accession>
<feature type="signal peptide" evidence="1">
    <location>
        <begin position="1"/>
        <end position="20"/>
    </location>
</feature>
<protein>
    <submittedName>
        <fullName evidence="2">Uncharacterized protein</fullName>
    </submittedName>
</protein>
<gene>
    <name evidence="2" type="ORF">H072_3325</name>
</gene>
<reference evidence="2 3" key="1">
    <citation type="journal article" date="2013" name="PLoS Genet.">
        <title>Genomic mechanisms accounting for the adaptation to parasitism in nematode-trapping fungi.</title>
        <authorList>
            <person name="Meerupati T."/>
            <person name="Andersson K.M."/>
            <person name="Friman E."/>
            <person name="Kumar D."/>
            <person name="Tunlid A."/>
            <person name="Ahren D."/>
        </authorList>
    </citation>
    <scope>NUCLEOTIDE SEQUENCE [LARGE SCALE GENOMIC DNA]</scope>
    <source>
        <strain evidence="2 3">CBS 200.50</strain>
    </source>
</reference>
<dbReference type="OMA" id="STTYGCW"/>
<evidence type="ECO:0000256" key="1">
    <source>
        <dbReference type="SAM" id="SignalP"/>
    </source>
</evidence>
<proteinExistence type="predicted"/>
<keyword evidence="3" id="KW-1185">Reference proteome</keyword>